<dbReference type="OrthoDB" id="438545at2759"/>
<feature type="transmembrane region" description="Helical" evidence="5">
    <location>
        <begin position="160"/>
        <end position="182"/>
    </location>
</feature>
<dbReference type="EMBL" id="CAJNDS010000022">
    <property type="protein sequence ID" value="CAE6920190.1"/>
    <property type="molecule type" value="Genomic_DNA"/>
</dbReference>
<evidence type="ECO:0000259" key="6">
    <source>
        <dbReference type="Pfam" id="PF01490"/>
    </source>
</evidence>
<feature type="transmembrane region" description="Helical" evidence="5">
    <location>
        <begin position="285"/>
        <end position="302"/>
    </location>
</feature>
<feature type="transmembrane region" description="Helical" evidence="5">
    <location>
        <begin position="202"/>
        <end position="231"/>
    </location>
</feature>
<protein>
    <submittedName>
        <fullName evidence="7">Slc38a3 protein</fullName>
    </submittedName>
</protein>
<proteinExistence type="predicted"/>
<sequence>MAAVLIYMMLIGDFFADIAQSPLFGYADVPRQHLILASLVCVFPLSIPRNVTALRYISFLSTGVIVFLTAVVVAKMPAHVLATPTYAAEPAWQAGGRLQTALLIRMAGFWNECFAYTKKGLTEVLQSFAMALFSFNAHTNAVPVAMALDQPRAVRIWQVSFLSVFIEFVIYASIATAGYLSFGASTKQDFIRNYPADDGWMLLVRCVYSVPVIFGVPINLSPAAASIQALAGRLFWPQFRRQASDPQPGSWRSTCRRACVVGAVLLCSASLAICCEAFADVIGLFGALFGTVICLVWPLRIYQRVMKNLHSPVLSTAVSVALTAASLLGMVAFLDQCARVFHFF</sequence>
<evidence type="ECO:0000256" key="4">
    <source>
        <dbReference type="ARBA" id="ARBA00023136"/>
    </source>
</evidence>
<keyword evidence="2 5" id="KW-0812">Transmembrane</keyword>
<evidence type="ECO:0000313" key="7">
    <source>
        <dbReference type="EMBL" id="CAE6920190.1"/>
    </source>
</evidence>
<evidence type="ECO:0000256" key="3">
    <source>
        <dbReference type="ARBA" id="ARBA00022989"/>
    </source>
</evidence>
<dbReference type="Proteomes" id="UP000604046">
    <property type="component" value="Unassembled WGS sequence"/>
</dbReference>
<keyword evidence="8" id="KW-1185">Reference proteome</keyword>
<evidence type="ECO:0000256" key="2">
    <source>
        <dbReference type="ARBA" id="ARBA00022692"/>
    </source>
</evidence>
<dbReference type="AlphaFoldDB" id="A0A812GLB3"/>
<dbReference type="GO" id="GO:0016020">
    <property type="term" value="C:membrane"/>
    <property type="evidence" value="ECO:0007669"/>
    <property type="project" value="UniProtKB-SubCell"/>
</dbReference>
<dbReference type="InterPro" id="IPR013057">
    <property type="entry name" value="AA_transpt_TM"/>
</dbReference>
<feature type="transmembrane region" description="Helical" evidence="5">
    <location>
        <begin position="128"/>
        <end position="148"/>
    </location>
</feature>
<organism evidence="7 8">
    <name type="scientific">Symbiodinium natans</name>
    <dbReference type="NCBI Taxonomy" id="878477"/>
    <lineage>
        <taxon>Eukaryota</taxon>
        <taxon>Sar</taxon>
        <taxon>Alveolata</taxon>
        <taxon>Dinophyceae</taxon>
        <taxon>Suessiales</taxon>
        <taxon>Symbiodiniaceae</taxon>
        <taxon>Symbiodinium</taxon>
    </lineage>
</organism>
<reference evidence="7" key="1">
    <citation type="submission" date="2021-02" db="EMBL/GenBank/DDBJ databases">
        <authorList>
            <person name="Dougan E. K."/>
            <person name="Rhodes N."/>
            <person name="Thang M."/>
            <person name="Chan C."/>
        </authorList>
    </citation>
    <scope>NUCLEOTIDE SEQUENCE</scope>
</reference>
<comment type="subcellular location">
    <subcellularLocation>
        <location evidence="1">Membrane</location>
        <topology evidence="1">Multi-pass membrane protein</topology>
    </subcellularLocation>
</comment>
<name>A0A812GLB3_9DINO</name>
<evidence type="ECO:0000313" key="8">
    <source>
        <dbReference type="Proteomes" id="UP000604046"/>
    </source>
</evidence>
<gene>
    <name evidence="7" type="primary">Slc38a3</name>
    <name evidence="7" type="ORF">SNAT2548_LOCUS434</name>
</gene>
<comment type="caution">
    <text evidence="7">The sequence shown here is derived from an EMBL/GenBank/DDBJ whole genome shotgun (WGS) entry which is preliminary data.</text>
</comment>
<dbReference type="Pfam" id="PF01490">
    <property type="entry name" value="Aa_trans"/>
    <property type="match status" value="1"/>
</dbReference>
<evidence type="ECO:0000256" key="1">
    <source>
        <dbReference type="ARBA" id="ARBA00004141"/>
    </source>
</evidence>
<evidence type="ECO:0000256" key="5">
    <source>
        <dbReference type="SAM" id="Phobius"/>
    </source>
</evidence>
<dbReference type="PANTHER" id="PTHR22950:SF702">
    <property type="entry name" value="AMINO ACID TRANSPORTER PROTEIN"/>
    <property type="match status" value="1"/>
</dbReference>
<feature type="transmembrane region" description="Helical" evidence="5">
    <location>
        <begin position="314"/>
        <end position="334"/>
    </location>
</feature>
<accession>A0A812GLB3</accession>
<keyword evidence="3 5" id="KW-1133">Transmembrane helix</keyword>
<dbReference type="PANTHER" id="PTHR22950">
    <property type="entry name" value="AMINO ACID TRANSPORTER"/>
    <property type="match status" value="1"/>
</dbReference>
<feature type="transmembrane region" description="Helical" evidence="5">
    <location>
        <begin position="54"/>
        <end position="74"/>
    </location>
</feature>
<feature type="domain" description="Amino acid transporter transmembrane" evidence="6">
    <location>
        <begin position="4"/>
        <end position="332"/>
    </location>
</feature>
<keyword evidence="4 5" id="KW-0472">Membrane</keyword>
<dbReference type="GO" id="GO:0015179">
    <property type="term" value="F:L-amino acid transmembrane transporter activity"/>
    <property type="evidence" value="ECO:0007669"/>
    <property type="project" value="TreeGrafter"/>
</dbReference>